<name>A0A521ES48_9FLAO</name>
<dbReference type="EMBL" id="WKKG01000003">
    <property type="protein sequence ID" value="MRX67938.1"/>
    <property type="molecule type" value="Genomic_DNA"/>
</dbReference>
<dbReference type="GO" id="GO:0004315">
    <property type="term" value="F:3-oxoacyl-[acyl-carrier-protein] synthase activity"/>
    <property type="evidence" value="ECO:0007669"/>
    <property type="project" value="InterPro"/>
</dbReference>
<feature type="domain" description="Beta-ketoacyl-[acyl-carrier-protein] synthase III N-terminal" evidence="4">
    <location>
        <begin position="106"/>
        <end position="183"/>
    </location>
</feature>
<evidence type="ECO:0000256" key="1">
    <source>
        <dbReference type="ARBA" id="ARBA00022679"/>
    </source>
</evidence>
<evidence type="ECO:0000256" key="2">
    <source>
        <dbReference type="ARBA" id="ARBA00023315"/>
    </source>
</evidence>
<reference evidence="6 7" key="1">
    <citation type="submission" date="2017-05" db="EMBL/GenBank/DDBJ databases">
        <authorList>
            <person name="Varghese N."/>
            <person name="Submissions S."/>
        </authorList>
    </citation>
    <scope>NUCLEOTIDE SEQUENCE [LARGE SCALE GENOMIC DNA]</scope>
    <source>
        <strain evidence="6 7">DSM 19382</strain>
    </source>
</reference>
<dbReference type="Pfam" id="PF08541">
    <property type="entry name" value="ACP_syn_III_C"/>
    <property type="match status" value="1"/>
</dbReference>
<feature type="domain" description="Beta-ketoacyl-[acyl-carrier-protein] synthase III C-terminal" evidence="3">
    <location>
        <begin position="245"/>
        <end position="330"/>
    </location>
</feature>
<dbReference type="Pfam" id="PF08545">
    <property type="entry name" value="ACP_syn_III"/>
    <property type="match status" value="1"/>
</dbReference>
<keyword evidence="8" id="KW-1185">Reference proteome</keyword>
<dbReference type="PANTHER" id="PTHR34069:SF2">
    <property type="entry name" value="BETA-KETOACYL-[ACYL-CARRIER-PROTEIN] SYNTHASE III"/>
    <property type="match status" value="1"/>
</dbReference>
<reference evidence="5 8" key="2">
    <citation type="submission" date="2019-11" db="EMBL/GenBank/DDBJ databases">
        <title>Flavobacterium resistens genome.</title>
        <authorList>
            <person name="Wilson V.M."/>
            <person name="Newman J.D."/>
        </authorList>
    </citation>
    <scope>NUCLEOTIDE SEQUENCE [LARGE SCALE GENOMIC DNA]</scope>
    <source>
        <strain evidence="5 8">DSM 19382</strain>
    </source>
</reference>
<dbReference type="InterPro" id="IPR016039">
    <property type="entry name" value="Thiolase-like"/>
</dbReference>
<dbReference type="EMBL" id="FXTA01000005">
    <property type="protein sequence ID" value="SMO86754.1"/>
    <property type="molecule type" value="Genomic_DNA"/>
</dbReference>
<dbReference type="Proteomes" id="UP000317289">
    <property type="component" value="Unassembled WGS sequence"/>
</dbReference>
<dbReference type="SUPFAM" id="SSF53901">
    <property type="entry name" value="Thiolase-like"/>
    <property type="match status" value="2"/>
</dbReference>
<dbReference type="CDD" id="cd00830">
    <property type="entry name" value="KAS_III"/>
    <property type="match status" value="1"/>
</dbReference>
<dbReference type="GO" id="GO:0006633">
    <property type="term" value="P:fatty acid biosynthetic process"/>
    <property type="evidence" value="ECO:0007669"/>
    <property type="project" value="InterPro"/>
</dbReference>
<dbReference type="InterPro" id="IPR013751">
    <property type="entry name" value="ACP_syn_III_N"/>
</dbReference>
<keyword evidence="2" id="KW-0012">Acyltransferase</keyword>
<keyword evidence="1" id="KW-0808">Transferase</keyword>
<dbReference type="GO" id="GO:0044550">
    <property type="term" value="P:secondary metabolite biosynthetic process"/>
    <property type="evidence" value="ECO:0007669"/>
    <property type="project" value="TreeGrafter"/>
</dbReference>
<evidence type="ECO:0000313" key="6">
    <source>
        <dbReference type="EMBL" id="SMO86754.1"/>
    </source>
</evidence>
<dbReference type="AlphaFoldDB" id="A0A521ES48"/>
<evidence type="ECO:0000313" key="7">
    <source>
        <dbReference type="Proteomes" id="UP000317289"/>
    </source>
</evidence>
<dbReference type="OrthoDB" id="9815506at2"/>
<accession>A0A521ES48</accession>
<dbReference type="InterPro" id="IPR013747">
    <property type="entry name" value="ACP_syn_III_C"/>
</dbReference>
<dbReference type="Proteomes" id="UP000468990">
    <property type="component" value="Unassembled WGS sequence"/>
</dbReference>
<gene>
    <name evidence="5" type="ORF">GJU42_08185</name>
    <name evidence="6" type="ORF">SAMN06265349_105314</name>
</gene>
<dbReference type="RefSeq" id="WP_142451987.1">
    <property type="nucleotide sequence ID" value="NZ_FXTA01000005.1"/>
</dbReference>
<evidence type="ECO:0000313" key="8">
    <source>
        <dbReference type="Proteomes" id="UP000468990"/>
    </source>
</evidence>
<protein>
    <submittedName>
        <fullName evidence="5">3-oxoacyl-ACP synthase</fullName>
    </submittedName>
    <submittedName>
        <fullName evidence="6">3-oxoacyl-[acyl-carrier-protein] synthase-3</fullName>
    </submittedName>
</protein>
<dbReference type="PANTHER" id="PTHR34069">
    <property type="entry name" value="3-OXOACYL-[ACYL-CARRIER-PROTEIN] SYNTHASE 3"/>
    <property type="match status" value="1"/>
</dbReference>
<evidence type="ECO:0000259" key="4">
    <source>
        <dbReference type="Pfam" id="PF08545"/>
    </source>
</evidence>
<dbReference type="Gene3D" id="3.40.47.10">
    <property type="match status" value="1"/>
</dbReference>
<evidence type="ECO:0000313" key="5">
    <source>
        <dbReference type="EMBL" id="MRX67938.1"/>
    </source>
</evidence>
<evidence type="ECO:0000259" key="3">
    <source>
        <dbReference type="Pfam" id="PF08541"/>
    </source>
</evidence>
<organism evidence="6 7">
    <name type="scientific">Flavobacterium resistens</name>
    <dbReference type="NCBI Taxonomy" id="443612"/>
    <lineage>
        <taxon>Bacteria</taxon>
        <taxon>Pseudomonadati</taxon>
        <taxon>Bacteroidota</taxon>
        <taxon>Flavobacteriia</taxon>
        <taxon>Flavobacteriales</taxon>
        <taxon>Flavobacteriaceae</taxon>
        <taxon>Flavobacterium</taxon>
    </lineage>
</organism>
<sequence length="335" mass="37935">MGAIIRNIEYVFPDQKITNENLLEAFPDYDFDKFEEKVGIKNRYWVTENETALDLAVKACLKLFTKIDSKEIDFILYCTQSPEYFLPTTACVLQNKLDLRKDIGALDFNLGCSGYPYGLSIAKGLINTGQVKNVLLVTAETYSKYLHPNDRSNRAIFGDAATATLISFSEKEYFGDFLFGTDGSGYDKLIVKNGCSRNAYDFNAEEKVYGTNNTYTDNNLYMNGPEVFNFTSEVIPEFTKEVLLKNNKSIDDIHQFVLHQANSFMLNFIRKRLKIEEDKFYRNLSDGGNTVSSTIPIALKNYSQLNNFDEQDVIIVGFGVGLSWSGGLITIKNKL</sequence>
<proteinExistence type="predicted"/>